<accession>A0AAD8AKD0</accession>
<keyword evidence="3" id="KW-1185">Reference proteome</keyword>
<evidence type="ECO:0000313" key="3">
    <source>
        <dbReference type="Proteomes" id="UP001233999"/>
    </source>
</evidence>
<feature type="region of interest" description="Disordered" evidence="1">
    <location>
        <begin position="28"/>
        <end position="58"/>
    </location>
</feature>
<protein>
    <submittedName>
        <fullName evidence="2">Uncharacterized protein</fullName>
    </submittedName>
</protein>
<evidence type="ECO:0000256" key="1">
    <source>
        <dbReference type="SAM" id="MobiDB-lite"/>
    </source>
</evidence>
<reference evidence="2" key="1">
    <citation type="journal article" date="2023" name="IScience">
        <title>Live-bearing cockroach genome reveals convergent evolutionary mechanisms linked to viviparity in insects and beyond.</title>
        <authorList>
            <person name="Fouks B."/>
            <person name="Harrison M.C."/>
            <person name="Mikhailova A.A."/>
            <person name="Marchal E."/>
            <person name="English S."/>
            <person name="Carruthers M."/>
            <person name="Jennings E.C."/>
            <person name="Chiamaka E.L."/>
            <person name="Frigard R.A."/>
            <person name="Pippel M."/>
            <person name="Attardo G.M."/>
            <person name="Benoit J.B."/>
            <person name="Bornberg-Bauer E."/>
            <person name="Tobe S.S."/>
        </authorList>
    </citation>
    <scope>NUCLEOTIDE SEQUENCE</scope>
    <source>
        <strain evidence="2">Stay&amp;Tobe</strain>
    </source>
</reference>
<reference evidence="2" key="2">
    <citation type="submission" date="2023-05" db="EMBL/GenBank/DDBJ databases">
        <authorList>
            <person name="Fouks B."/>
        </authorList>
    </citation>
    <scope>NUCLEOTIDE SEQUENCE</scope>
    <source>
        <strain evidence="2">Stay&amp;Tobe</strain>
        <tissue evidence="2">Testes</tissue>
    </source>
</reference>
<dbReference type="Proteomes" id="UP001233999">
    <property type="component" value="Unassembled WGS sequence"/>
</dbReference>
<gene>
    <name evidence="2" type="ORF">L9F63_001048</name>
</gene>
<dbReference type="EMBL" id="JASPKZ010000046">
    <property type="protein sequence ID" value="KAJ9600768.1"/>
    <property type="molecule type" value="Genomic_DNA"/>
</dbReference>
<feature type="compositionally biased region" description="Basic and acidic residues" evidence="1">
    <location>
        <begin position="36"/>
        <end position="47"/>
    </location>
</feature>
<evidence type="ECO:0000313" key="2">
    <source>
        <dbReference type="EMBL" id="KAJ9600768.1"/>
    </source>
</evidence>
<organism evidence="2 3">
    <name type="scientific">Diploptera punctata</name>
    <name type="common">Pacific beetle cockroach</name>
    <dbReference type="NCBI Taxonomy" id="6984"/>
    <lineage>
        <taxon>Eukaryota</taxon>
        <taxon>Metazoa</taxon>
        <taxon>Ecdysozoa</taxon>
        <taxon>Arthropoda</taxon>
        <taxon>Hexapoda</taxon>
        <taxon>Insecta</taxon>
        <taxon>Pterygota</taxon>
        <taxon>Neoptera</taxon>
        <taxon>Polyneoptera</taxon>
        <taxon>Dictyoptera</taxon>
        <taxon>Blattodea</taxon>
        <taxon>Blaberoidea</taxon>
        <taxon>Blaberidae</taxon>
        <taxon>Diplopterinae</taxon>
        <taxon>Diploptera</taxon>
    </lineage>
</organism>
<sequence>SFKLTPNASISTIDISQDRNDIDVVLNNEDCGNANKTEDPRTKDEPPKKKKNGSGDPTEELVKLACKCLQKPQDDSEK</sequence>
<comment type="caution">
    <text evidence="2">The sequence shown here is derived from an EMBL/GenBank/DDBJ whole genome shotgun (WGS) entry which is preliminary data.</text>
</comment>
<proteinExistence type="predicted"/>
<feature type="non-terminal residue" evidence="2">
    <location>
        <position position="78"/>
    </location>
</feature>
<dbReference type="AlphaFoldDB" id="A0AAD8AKD0"/>
<name>A0AAD8AKD0_DIPPU</name>